<dbReference type="GO" id="GO:0016702">
    <property type="term" value="F:oxidoreductase activity, acting on single donors with incorporation of molecular oxygen, incorporation of two atoms of oxygen"/>
    <property type="evidence" value="ECO:0007669"/>
    <property type="project" value="UniProtKB-ARBA"/>
</dbReference>
<keyword evidence="3" id="KW-0479">Metal-binding</keyword>
<sequence>MELTIFNSDIGKTRMSITTAYISHGGGPLPLLENSIGTGGVGDANHQEMIEVLKSITLDIQRPDAIVVISAHWEENDTQVTAGNKPSLIYDYYGFPESAYTLQYPALGIPDLSASIVAGLQAQGIEATANPSRGFDHGMFVPLTIMYPEADIPCIQVSLTADLNAAKHIALGRALRHILDANYNDKHVLVLGSGSSFHNMRGFFDSSASANKKAGDFNQWLQDTMQSSVISEIERGQTLSAWKNAPHGIFAHPREEHLLPLHVCYGVNERKADKAISLTLLTKPASMFLWQN</sequence>
<dbReference type="Proteomes" id="UP000264779">
    <property type="component" value="Unassembled WGS sequence"/>
</dbReference>
<evidence type="ECO:0000256" key="1">
    <source>
        <dbReference type="ARBA" id="ARBA00001947"/>
    </source>
</evidence>
<evidence type="ECO:0000256" key="2">
    <source>
        <dbReference type="ARBA" id="ARBA00007581"/>
    </source>
</evidence>
<name>A0A358DX29_9ALTE</name>
<proteinExistence type="inferred from homology"/>
<evidence type="ECO:0000256" key="4">
    <source>
        <dbReference type="ARBA" id="ARBA00022833"/>
    </source>
</evidence>
<protein>
    <submittedName>
        <fullName evidence="7">Dioxygenase</fullName>
    </submittedName>
</protein>
<dbReference type="InterPro" id="IPR014436">
    <property type="entry name" value="Extradiol_dOase_DODA"/>
</dbReference>
<evidence type="ECO:0000256" key="5">
    <source>
        <dbReference type="ARBA" id="ARBA00023002"/>
    </source>
</evidence>
<dbReference type="PANTHER" id="PTHR30096:SF0">
    <property type="entry name" value="4,5-DOPA DIOXYGENASE EXTRADIOL-LIKE PROTEIN"/>
    <property type="match status" value="1"/>
</dbReference>
<dbReference type="EMBL" id="DONK01000085">
    <property type="protein sequence ID" value="HBU50737.1"/>
    <property type="molecule type" value="Genomic_DNA"/>
</dbReference>
<dbReference type="SUPFAM" id="SSF53213">
    <property type="entry name" value="LigB-like"/>
    <property type="match status" value="1"/>
</dbReference>
<keyword evidence="5" id="KW-0560">Oxidoreductase</keyword>
<feature type="domain" description="Extradiol ring-cleavage dioxygenase class III enzyme subunit B" evidence="6">
    <location>
        <begin position="30"/>
        <end position="270"/>
    </location>
</feature>
<dbReference type="RefSeq" id="WP_272966076.1">
    <property type="nucleotide sequence ID" value="NZ_CALBIY010000004.1"/>
</dbReference>
<keyword evidence="7" id="KW-0223">Dioxygenase</keyword>
<dbReference type="Gene3D" id="3.40.830.10">
    <property type="entry name" value="LigB-like"/>
    <property type="match status" value="1"/>
</dbReference>
<dbReference type="PANTHER" id="PTHR30096">
    <property type="entry name" value="4,5-DOPA DIOXYGENASE EXTRADIOL-LIKE PROTEIN"/>
    <property type="match status" value="1"/>
</dbReference>
<dbReference type="Pfam" id="PF02900">
    <property type="entry name" value="LigB"/>
    <property type="match status" value="1"/>
</dbReference>
<evidence type="ECO:0000256" key="3">
    <source>
        <dbReference type="ARBA" id="ARBA00022723"/>
    </source>
</evidence>
<dbReference type="GO" id="GO:0008270">
    <property type="term" value="F:zinc ion binding"/>
    <property type="evidence" value="ECO:0007669"/>
    <property type="project" value="InterPro"/>
</dbReference>
<dbReference type="InterPro" id="IPR004183">
    <property type="entry name" value="Xdiol_dOase_suB"/>
</dbReference>
<evidence type="ECO:0000313" key="7">
    <source>
        <dbReference type="EMBL" id="HBU50737.1"/>
    </source>
</evidence>
<dbReference type="CDD" id="cd07363">
    <property type="entry name" value="45_DOPA_Dioxygenase"/>
    <property type="match status" value="1"/>
</dbReference>
<comment type="similarity">
    <text evidence="2">Belongs to the DODA-type extradiol aromatic ring-opening dioxygenase family.</text>
</comment>
<evidence type="ECO:0000259" key="6">
    <source>
        <dbReference type="Pfam" id="PF02900"/>
    </source>
</evidence>
<comment type="cofactor">
    <cofactor evidence="1">
        <name>Zn(2+)</name>
        <dbReference type="ChEBI" id="CHEBI:29105"/>
    </cofactor>
</comment>
<gene>
    <name evidence="7" type="ORF">DEB45_05700</name>
</gene>
<evidence type="ECO:0000313" key="8">
    <source>
        <dbReference type="Proteomes" id="UP000264779"/>
    </source>
</evidence>
<keyword evidence="4" id="KW-0862">Zinc</keyword>
<accession>A0A358DX29</accession>
<comment type="caution">
    <text evidence="7">The sequence shown here is derived from an EMBL/GenBank/DDBJ whole genome shotgun (WGS) entry which is preliminary data.</text>
</comment>
<organism evidence="7 8">
    <name type="scientific">Alteromonas australica</name>
    <dbReference type="NCBI Taxonomy" id="589873"/>
    <lineage>
        <taxon>Bacteria</taxon>
        <taxon>Pseudomonadati</taxon>
        <taxon>Pseudomonadota</taxon>
        <taxon>Gammaproteobacteria</taxon>
        <taxon>Alteromonadales</taxon>
        <taxon>Alteromonadaceae</taxon>
        <taxon>Alteromonas/Salinimonas group</taxon>
        <taxon>Alteromonas</taxon>
    </lineage>
</organism>
<dbReference type="GO" id="GO:0008198">
    <property type="term" value="F:ferrous iron binding"/>
    <property type="evidence" value="ECO:0007669"/>
    <property type="project" value="InterPro"/>
</dbReference>
<reference evidence="7 8" key="1">
    <citation type="journal article" date="2018" name="Nat. Biotechnol.">
        <title>A standardized bacterial taxonomy based on genome phylogeny substantially revises the tree of life.</title>
        <authorList>
            <person name="Parks D.H."/>
            <person name="Chuvochina M."/>
            <person name="Waite D.W."/>
            <person name="Rinke C."/>
            <person name="Skarshewski A."/>
            <person name="Chaumeil P.A."/>
            <person name="Hugenholtz P."/>
        </authorList>
    </citation>
    <scope>NUCLEOTIDE SEQUENCE [LARGE SCALE GENOMIC DNA]</scope>
    <source>
        <strain evidence="7">UBA11621</strain>
    </source>
</reference>
<dbReference type="AlphaFoldDB" id="A0A358DX29"/>
<dbReference type="PIRSF" id="PIRSF006157">
    <property type="entry name" value="Doxgns_DODA"/>
    <property type="match status" value="1"/>
</dbReference>